<dbReference type="AlphaFoldDB" id="A0A4S4BWQ7"/>
<protein>
    <submittedName>
        <fullName evidence="4">PaaI family thioesterase</fullName>
    </submittedName>
</protein>
<feature type="domain" description="Thioesterase" evidence="3">
    <location>
        <begin position="55"/>
        <end position="129"/>
    </location>
</feature>
<dbReference type="OrthoDB" id="2139465at2"/>
<evidence type="ECO:0000313" key="5">
    <source>
        <dbReference type="Proteomes" id="UP000310636"/>
    </source>
</evidence>
<keyword evidence="2" id="KW-0378">Hydrolase</keyword>
<reference evidence="4 5" key="1">
    <citation type="submission" date="2019-04" db="EMBL/GenBank/DDBJ databases">
        <title>Cohnella sp. nov. isolated from preserved vegetables.</title>
        <authorList>
            <person name="Lin S.-Y."/>
            <person name="Hung M.-H."/>
            <person name="Young C.-C."/>
        </authorList>
    </citation>
    <scope>NUCLEOTIDE SEQUENCE [LARGE SCALE GENOMIC DNA]</scope>
    <source>
        <strain evidence="4 5">CC-MHH1044</strain>
    </source>
</reference>
<dbReference type="PANTHER" id="PTHR21660">
    <property type="entry name" value="THIOESTERASE SUPERFAMILY MEMBER-RELATED"/>
    <property type="match status" value="1"/>
</dbReference>
<dbReference type="Pfam" id="PF03061">
    <property type="entry name" value="4HBT"/>
    <property type="match status" value="1"/>
</dbReference>
<evidence type="ECO:0000256" key="1">
    <source>
        <dbReference type="ARBA" id="ARBA00008324"/>
    </source>
</evidence>
<dbReference type="InterPro" id="IPR039298">
    <property type="entry name" value="ACOT13"/>
</dbReference>
<dbReference type="NCBIfam" id="TIGR00369">
    <property type="entry name" value="unchar_dom_1"/>
    <property type="match status" value="1"/>
</dbReference>
<accession>A0A4S4BWQ7</accession>
<proteinExistence type="inferred from homology"/>
<evidence type="ECO:0000313" key="4">
    <source>
        <dbReference type="EMBL" id="THF77522.1"/>
    </source>
</evidence>
<dbReference type="Proteomes" id="UP000310636">
    <property type="component" value="Unassembled WGS sequence"/>
</dbReference>
<dbReference type="InterPro" id="IPR029069">
    <property type="entry name" value="HotDog_dom_sf"/>
</dbReference>
<dbReference type="RefSeq" id="WP_136370822.1">
    <property type="nucleotide sequence ID" value="NZ_SSOB01000019.1"/>
</dbReference>
<comment type="caution">
    <text evidence="4">The sequence shown here is derived from an EMBL/GenBank/DDBJ whole genome shotgun (WGS) entry which is preliminary data.</text>
</comment>
<organism evidence="4 5">
    <name type="scientific">Cohnella fermenti</name>
    <dbReference type="NCBI Taxonomy" id="2565925"/>
    <lineage>
        <taxon>Bacteria</taxon>
        <taxon>Bacillati</taxon>
        <taxon>Bacillota</taxon>
        <taxon>Bacilli</taxon>
        <taxon>Bacillales</taxon>
        <taxon>Paenibacillaceae</taxon>
        <taxon>Cohnella</taxon>
    </lineage>
</organism>
<dbReference type="CDD" id="cd03443">
    <property type="entry name" value="PaaI_thioesterase"/>
    <property type="match status" value="1"/>
</dbReference>
<dbReference type="InterPro" id="IPR006683">
    <property type="entry name" value="Thioestr_dom"/>
</dbReference>
<sequence>MEPNSEDNLAGKISQWEEKGRSTFWGLVGCEFVAFEGREVVVSLLIEPRHLNLLGIVHGGVHATLIDSAMGLAVMRDGPEESSVTTNLNLHYVAPIREGRVTVRAEIVQRTRKSVHTIAHVRGEDGELLAFGTGSFRIVERKPGTGAAP</sequence>
<dbReference type="InterPro" id="IPR003736">
    <property type="entry name" value="PAAI_dom"/>
</dbReference>
<gene>
    <name evidence="4" type="ORF">E6C55_16015</name>
</gene>
<dbReference type="GO" id="GO:0047617">
    <property type="term" value="F:fatty acyl-CoA hydrolase activity"/>
    <property type="evidence" value="ECO:0007669"/>
    <property type="project" value="InterPro"/>
</dbReference>
<dbReference type="PANTHER" id="PTHR21660:SF1">
    <property type="entry name" value="ACYL-COENZYME A THIOESTERASE 13"/>
    <property type="match status" value="1"/>
</dbReference>
<name>A0A4S4BWQ7_9BACL</name>
<comment type="similarity">
    <text evidence="1">Belongs to the thioesterase PaaI family.</text>
</comment>
<dbReference type="Gene3D" id="3.10.129.10">
    <property type="entry name" value="Hotdog Thioesterase"/>
    <property type="match status" value="1"/>
</dbReference>
<evidence type="ECO:0000256" key="2">
    <source>
        <dbReference type="ARBA" id="ARBA00022801"/>
    </source>
</evidence>
<evidence type="ECO:0000259" key="3">
    <source>
        <dbReference type="Pfam" id="PF03061"/>
    </source>
</evidence>
<keyword evidence="5" id="KW-1185">Reference proteome</keyword>
<dbReference type="SUPFAM" id="SSF54637">
    <property type="entry name" value="Thioesterase/thiol ester dehydrase-isomerase"/>
    <property type="match status" value="1"/>
</dbReference>
<dbReference type="EMBL" id="SSOB01000019">
    <property type="protein sequence ID" value="THF77522.1"/>
    <property type="molecule type" value="Genomic_DNA"/>
</dbReference>